<comment type="cofactor">
    <cofactor evidence="17 20">
        <name>Ca(2+)</name>
        <dbReference type="ChEBI" id="CHEBI:29108"/>
    </cofactor>
    <text evidence="17 20">Binds 2 calcium ions per subunit.</text>
</comment>
<keyword evidence="13 19" id="KW-1015">Disulfide bond</keyword>
<dbReference type="PROSITE" id="PS00436">
    <property type="entry name" value="PEROXIDASE_2"/>
    <property type="match status" value="1"/>
</dbReference>
<feature type="binding site" description="axial binding residue" evidence="17">
    <location>
        <position position="192"/>
    </location>
    <ligand>
        <name>heme b</name>
        <dbReference type="ChEBI" id="CHEBI:60344"/>
    </ligand>
    <ligandPart>
        <name>Fe</name>
        <dbReference type="ChEBI" id="CHEBI:18248"/>
    </ligandPart>
</feature>
<evidence type="ECO:0000256" key="3">
    <source>
        <dbReference type="ARBA" id="ARBA00006873"/>
    </source>
</evidence>
<feature type="binding site" evidence="17">
    <location>
        <position position="76"/>
    </location>
    <ligand>
        <name>Ca(2+)</name>
        <dbReference type="ChEBI" id="CHEBI:29108"/>
        <label>1</label>
    </ligand>
</feature>
<feature type="binding site" evidence="17">
    <location>
        <position position="74"/>
    </location>
    <ligand>
        <name>Ca(2+)</name>
        <dbReference type="ChEBI" id="CHEBI:29108"/>
        <label>1</label>
    </ligand>
</feature>
<feature type="active site" description="Proton acceptor" evidence="15">
    <location>
        <position position="70"/>
    </location>
</feature>
<evidence type="ECO:0000256" key="11">
    <source>
        <dbReference type="ARBA" id="ARBA00023002"/>
    </source>
</evidence>
<proteinExistence type="inferred from homology"/>
<organism evidence="22 23">
    <name type="scientific">Morella rubra</name>
    <name type="common">Chinese bayberry</name>
    <dbReference type="NCBI Taxonomy" id="262757"/>
    <lineage>
        <taxon>Eukaryota</taxon>
        <taxon>Viridiplantae</taxon>
        <taxon>Streptophyta</taxon>
        <taxon>Embryophyta</taxon>
        <taxon>Tracheophyta</taxon>
        <taxon>Spermatophyta</taxon>
        <taxon>Magnoliopsida</taxon>
        <taxon>eudicotyledons</taxon>
        <taxon>Gunneridae</taxon>
        <taxon>Pentapetalae</taxon>
        <taxon>rosids</taxon>
        <taxon>fabids</taxon>
        <taxon>Fagales</taxon>
        <taxon>Myricaceae</taxon>
        <taxon>Morella</taxon>
    </lineage>
</organism>
<dbReference type="GO" id="GO:0006979">
    <property type="term" value="P:response to oxidative stress"/>
    <property type="evidence" value="ECO:0007669"/>
    <property type="project" value="UniProtKB-UniRule"/>
</dbReference>
<dbReference type="InterPro" id="IPR019794">
    <property type="entry name" value="Peroxidases_AS"/>
</dbReference>
<feature type="binding site" evidence="17">
    <location>
        <position position="251"/>
    </location>
    <ligand>
        <name>Ca(2+)</name>
        <dbReference type="ChEBI" id="CHEBI:29108"/>
        <label>2</label>
    </ligand>
</feature>
<evidence type="ECO:0000256" key="13">
    <source>
        <dbReference type="ARBA" id="ARBA00023157"/>
    </source>
</evidence>
<protein>
    <recommendedName>
        <fullName evidence="4 20">Peroxidase</fullName>
        <ecNumber evidence="4 20">1.11.1.7</ecNumber>
    </recommendedName>
</protein>
<feature type="binding site" evidence="17">
    <location>
        <position position="243"/>
    </location>
    <ligand>
        <name>Ca(2+)</name>
        <dbReference type="ChEBI" id="CHEBI:29108"/>
        <label>2</label>
    </ligand>
</feature>
<dbReference type="InterPro" id="IPR002016">
    <property type="entry name" value="Haem_peroxidase"/>
</dbReference>
<evidence type="ECO:0000256" key="15">
    <source>
        <dbReference type="PIRSR" id="PIRSR600823-1"/>
    </source>
</evidence>
<feature type="disulfide bond" evidence="19">
    <location>
        <begin position="39"/>
        <end position="115"/>
    </location>
</feature>
<evidence type="ECO:0000256" key="1">
    <source>
        <dbReference type="ARBA" id="ARBA00000189"/>
    </source>
</evidence>
<evidence type="ECO:0000313" key="23">
    <source>
        <dbReference type="Proteomes" id="UP000516437"/>
    </source>
</evidence>
<dbReference type="PROSITE" id="PS50873">
    <property type="entry name" value="PEROXIDASE_4"/>
    <property type="match status" value="1"/>
</dbReference>
<keyword evidence="23" id="KW-1185">Reference proteome</keyword>
<evidence type="ECO:0000256" key="19">
    <source>
        <dbReference type="PIRSR" id="PIRSR600823-5"/>
    </source>
</evidence>
<dbReference type="PRINTS" id="PR00461">
    <property type="entry name" value="PLPEROXIDASE"/>
</dbReference>
<dbReference type="FunFam" id="1.10.420.10:FF:000010">
    <property type="entry name" value="Peroxidase"/>
    <property type="match status" value="1"/>
</dbReference>
<evidence type="ECO:0000256" key="2">
    <source>
        <dbReference type="ARBA" id="ARBA00002322"/>
    </source>
</evidence>
<evidence type="ECO:0000313" key="22">
    <source>
        <dbReference type="EMBL" id="KAB1206921.1"/>
    </source>
</evidence>
<gene>
    <name evidence="22" type="ORF">CJ030_MR7G008163</name>
</gene>
<evidence type="ECO:0000256" key="12">
    <source>
        <dbReference type="ARBA" id="ARBA00023004"/>
    </source>
</evidence>
<dbReference type="Gene3D" id="1.10.520.10">
    <property type="match status" value="1"/>
</dbReference>
<feature type="disulfide bond" evidence="19">
    <location>
        <begin position="121"/>
        <end position="323"/>
    </location>
</feature>
<evidence type="ECO:0000256" key="6">
    <source>
        <dbReference type="ARBA" id="ARBA00022559"/>
    </source>
</evidence>
<dbReference type="GO" id="GO:0005576">
    <property type="term" value="C:extracellular region"/>
    <property type="evidence" value="ECO:0007669"/>
    <property type="project" value="UniProtKB-SubCell"/>
</dbReference>
<keyword evidence="11 20" id="KW-0560">Oxidoreductase</keyword>
<keyword evidence="9 20" id="KW-0732">Signal</keyword>
<dbReference type="InterPro" id="IPR019793">
    <property type="entry name" value="Peroxidases_heam-ligand_BS"/>
</dbReference>
<evidence type="ECO:0000256" key="16">
    <source>
        <dbReference type="PIRSR" id="PIRSR600823-2"/>
    </source>
</evidence>
<evidence type="ECO:0000256" key="17">
    <source>
        <dbReference type="PIRSR" id="PIRSR600823-3"/>
    </source>
</evidence>
<evidence type="ECO:0000256" key="8">
    <source>
        <dbReference type="ARBA" id="ARBA00022723"/>
    </source>
</evidence>
<feature type="disulfide bond" evidence="19">
    <location>
        <begin position="199"/>
        <end position="232"/>
    </location>
</feature>
<dbReference type="EC" id="1.11.1.7" evidence="4 20"/>
<keyword evidence="12 17" id="KW-0408">Iron</keyword>
<keyword evidence="5 20" id="KW-0964">Secreted</keyword>
<dbReference type="Gene3D" id="1.10.420.10">
    <property type="entry name" value="Peroxidase, domain 2"/>
    <property type="match status" value="1"/>
</dbReference>
<comment type="caution">
    <text evidence="22">The sequence shown here is derived from an EMBL/GenBank/DDBJ whole genome shotgun (WGS) entry which is preliminary data.</text>
</comment>
<dbReference type="InterPro" id="IPR010255">
    <property type="entry name" value="Haem_peroxidase_sf"/>
</dbReference>
<feature type="disulfide bond" evidence="19">
    <location>
        <begin position="72"/>
        <end position="77"/>
    </location>
</feature>
<dbReference type="GO" id="GO:0140825">
    <property type="term" value="F:lactoperoxidase activity"/>
    <property type="evidence" value="ECO:0007669"/>
    <property type="project" value="UniProtKB-EC"/>
</dbReference>
<dbReference type="InterPro" id="IPR033905">
    <property type="entry name" value="Secretory_peroxidase"/>
</dbReference>
<comment type="similarity">
    <text evidence="20">Belongs to the peroxidase family. Classical plant (class III) peroxidase subfamily.</text>
</comment>
<dbReference type="PRINTS" id="PR00458">
    <property type="entry name" value="PEROXIDASE"/>
</dbReference>
<evidence type="ECO:0000259" key="21">
    <source>
        <dbReference type="PROSITE" id="PS50873"/>
    </source>
</evidence>
<feature type="binding site" evidence="17">
    <location>
        <position position="78"/>
    </location>
    <ligand>
        <name>Ca(2+)</name>
        <dbReference type="ChEBI" id="CHEBI:29108"/>
        <label>1</label>
    </ligand>
</feature>
<comment type="similarity">
    <text evidence="3">Belongs to the peroxidase family. Ascorbate peroxidase subfamily.</text>
</comment>
<dbReference type="GO" id="GO:0046872">
    <property type="term" value="F:metal ion binding"/>
    <property type="evidence" value="ECO:0007669"/>
    <property type="project" value="UniProtKB-UniRule"/>
</dbReference>
<comment type="function">
    <text evidence="2">Removal of H(2)O(2), oxidation of toxic reductants, biosynthesis and degradation of lignin, suberization, auxin catabolism, response to environmental stresses such as wounding, pathogen attack and oxidative stress. These functions might be dependent on each isozyme/isoform in each plant tissue.</text>
</comment>
<dbReference type="FunFam" id="1.10.520.10:FF:000044">
    <property type="entry name" value="Peroxidase"/>
    <property type="match status" value="1"/>
</dbReference>
<evidence type="ECO:0000256" key="10">
    <source>
        <dbReference type="ARBA" id="ARBA00022837"/>
    </source>
</evidence>
<dbReference type="Pfam" id="PF00141">
    <property type="entry name" value="peroxidase"/>
    <property type="match status" value="1"/>
</dbReference>
<dbReference type="PROSITE" id="PS00435">
    <property type="entry name" value="PEROXIDASE_1"/>
    <property type="match status" value="1"/>
</dbReference>
<keyword evidence="10 17" id="KW-0106">Calcium</keyword>
<feature type="domain" description="Plant heme peroxidase family profile" evidence="21">
    <location>
        <begin position="29"/>
        <end position="327"/>
    </location>
</feature>
<dbReference type="SUPFAM" id="SSF48113">
    <property type="entry name" value="Heme-dependent peroxidases"/>
    <property type="match status" value="1"/>
</dbReference>
<comment type="cofactor">
    <cofactor evidence="17 20">
        <name>heme b</name>
        <dbReference type="ChEBI" id="CHEBI:60344"/>
    </cofactor>
    <text evidence="17 20">Binds 1 heme b (iron(II)-protoporphyrin IX) group per subunit.</text>
</comment>
<feature type="binding site" evidence="17">
    <location>
        <position position="80"/>
    </location>
    <ligand>
        <name>Ca(2+)</name>
        <dbReference type="ChEBI" id="CHEBI:29108"/>
        <label>1</label>
    </ligand>
</feature>
<evidence type="ECO:0000256" key="7">
    <source>
        <dbReference type="ARBA" id="ARBA00022617"/>
    </source>
</evidence>
<reference evidence="22 23" key="1">
    <citation type="journal article" date="2019" name="Plant Biotechnol. J.">
        <title>The red bayberry genome and genetic basis of sex determination.</title>
        <authorList>
            <person name="Jia H.M."/>
            <person name="Jia H.J."/>
            <person name="Cai Q.L."/>
            <person name="Wang Y."/>
            <person name="Zhao H.B."/>
            <person name="Yang W.F."/>
            <person name="Wang G.Y."/>
            <person name="Li Y.H."/>
            <person name="Zhan D.L."/>
            <person name="Shen Y.T."/>
            <person name="Niu Q.F."/>
            <person name="Chang L."/>
            <person name="Qiu J."/>
            <person name="Zhao L."/>
            <person name="Xie H.B."/>
            <person name="Fu W.Y."/>
            <person name="Jin J."/>
            <person name="Li X.W."/>
            <person name="Jiao Y."/>
            <person name="Zhou C.C."/>
            <person name="Tu T."/>
            <person name="Chai C.Y."/>
            <person name="Gao J.L."/>
            <person name="Fan L.J."/>
            <person name="van de Weg E."/>
            <person name="Wang J.Y."/>
            <person name="Gao Z.S."/>
        </authorList>
    </citation>
    <scope>NUCLEOTIDE SEQUENCE [LARGE SCALE GENOMIC DNA]</scope>
    <source>
        <tissue evidence="22">Leaves</tissue>
    </source>
</reference>
<dbReference type="EMBL" id="RXIC02000025">
    <property type="protein sequence ID" value="KAB1206921.1"/>
    <property type="molecule type" value="Genomic_DNA"/>
</dbReference>
<comment type="catalytic activity">
    <reaction evidence="1 20">
        <text>2 a phenolic donor + H2O2 = 2 a phenolic radical donor + 2 H2O</text>
        <dbReference type="Rhea" id="RHEA:56136"/>
        <dbReference type="ChEBI" id="CHEBI:15377"/>
        <dbReference type="ChEBI" id="CHEBI:16240"/>
        <dbReference type="ChEBI" id="CHEBI:139520"/>
        <dbReference type="ChEBI" id="CHEBI:139521"/>
        <dbReference type="EC" id="1.11.1.7"/>
    </reaction>
</comment>
<feature type="binding site" evidence="16">
    <location>
        <position position="162"/>
    </location>
    <ligand>
        <name>substrate</name>
    </ligand>
</feature>
<evidence type="ECO:0000256" key="9">
    <source>
        <dbReference type="ARBA" id="ARBA00022729"/>
    </source>
</evidence>
<sequence length="327" mass="34925">MASGSANRTIMILMLALLALGASSVHGQGTRVGFYSTTCPRAESIVTSTVQAHFKSNPSIAPGLLRMHFHDCFVQGCDASVLINGTGTEKTSPPNLRLRGYEVIDDAKTQLEAACPGIVSCADILALAARDSVVMTNGPNWQVPTGRRDGRISVASDAANLPGFTESADSQKQKFAAKGLNAQDLVTLVGGHTIGTSGCQFFSYRLYNFTTGGNGADPTIDRSFVPQLQALCPQNGDNRVALDTGSQDRFDASYFKNLRTGRGVLESDQKLWTDASTKNFVQRYLGVRGLPGLNFNVEFGRSMVKMSNIGVKTGTDGEIRKVCSAIN</sequence>
<dbReference type="InterPro" id="IPR000823">
    <property type="entry name" value="Peroxidase_pln"/>
</dbReference>
<dbReference type="Proteomes" id="UP000516437">
    <property type="component" value="Chromosome 7"/>
</dbReference>
<evidence type="ECO:0000256" key="5">
    <source>
        <dbReference type="ARBA" id="ARBA00022525"/>
    </source>
</evidence>
<keyword evidence="7 20" id="KW-0349">Heme</keyword>
<feature type="binding site" evidence="17">
    <location>
        <position position="89"/>
    </location>
    <ligand>
        <name>Ca(2+)</name>
        <dbReference type="ChEBI" id="CHEBI:29108"/>
        <label>1</label>
    </ligand>
</feature>
<feature type="signal peptide" evidence="20">
    <location>
        <begin position="1"/>
        <end position="27"/>
    </location>
</feature>
<dbReference type="GO" id="GO:0042744">
    <property type="term" value="P:hydrogen peroxide catabolic process"/>
    <property type="evidence" value="ECO:0007669"/>
    <property type="project" value="UniProtKB-KW"/>
</dbReference>
<feature type="binding site" evidence="17">
    <location>
        <position position="193"/>
    </location>
    <ligand>
        <name>Ca(2+)</name>
        <dbReference type="ChEBI" id="CHEBI:29108"/>
        <label>2</label>
    </ligand>
</feature>
<feature type="chain" id="PRO_5025706512" description="Peroxidase" evidence="20">
    <location>
        <begin position="28"/>
        <end position="327"/>
    </location>
</feature>
<evidence type="ECO:0000256" key="20">
    <source>
        <dbReference type="RuleBase" id="RU362060"/>
    </source>
</evidence>
<accession>A0A6A1V2T3</accession>
<evidence type="ECO:0000256" key="4">
    <source>
        <dbReference type="ARBA" id="ARBA00012313"/>
    </source>
</evidence>
<dbReference type="OrthoDB" id="2113341at2759"/>
<dbReference type="CDD" id="cd00693">
    <property type="entry name" value="secretory_peroxidase"/>
    <property type="match status" value="1"/>
</dbReference>
<comment type="subcellular location">
    <subcellularLocation>
        <location evidence="20">Secreted</location>
    </subcellularLocation>
</comment>
<name>A0A6A1V2T3_9ROSI</name>
<keyword evidence="8 17" id="KW-0479">Metal-binding</keyword>
<dbReference type="AlphaFoldDB" id="A0A6A1V2T3"/>
<dbReference type="PANTHER" id="PTHR31235">
    <property type="entry name" value="PEROXIDASE 25-RELATED"/>
    <property type="match status" value="1"/>
</dbReference>
<evidence type="ECO:0000256" key="18">
    <source>
        <dbReference type="PIRSR" id="PIRSR600823-4"/>
    </source>
</evidence>
<keyword evidence="14 20" id="KW-0376">Hydrogen peroxide</keyword>
<dbReference type="GO" id="GO:0020037">
    <property type="term" value="F:heme binding"/>
    <property type="evidence" value="ECO:0007669"/>
    <property type="project" value="UniProtKB-UniRule"/>
</dbReference>
<feature type="binding site" evidence="17">
    <location>
        <position position="71"/>
    </location>
    <ligand>
        <name>Ca(2+)</name>
        <dbReference type="ChEBI" id="CHEBI:29108"/>
        <label>1</label>
    </ligand>
</feature>
<feature type="site" description="Transition state stabilizer" evidence="18">
    <location>
        <position position="66"/>
    </location>
</feature>
<keyword evidence="6 20" id="KW-0575">Peroxidase</keyword>
<evidence type="ECO:0000256" key="14">
    <source>
        <dbReference type="ARBA" id="ARBA00023324"/>
    </source>
</evidence>